<accession>A0A559LQ07</accession>
<dbReference type="PANTHER" id="PTHR42749:SF1">
    <property type="entry name" value="CELL SHAPE-DETERMINING PROTEIN MREB"/>
    <property type="match status" value="1"/>
</dbReference>
<protein>
    <recommendedName>
        <fullName evidence="3">Actin-like ATPase domain-containing protein</fullName>
    </recommendedName>
</protein>
<dbReference type="Gene3D" id="3.30.420.40">
    <property type="match status" value="2"/>
</dbReference>
<dbReference type="EMBL" id="SRMI01000002">
    <property type="protein sequence ID" value="TVY76979.1"/>
    <property type="molecule type" value="Genomic_DNA"/>
</dbReference>
<dbReference type="InterPro" id="IPR043129">
    <property type="entry name" value="ATPase_NBD"/>
</dbReference>
<dbReference type="PANTHER" id="PTHR42749">
    <property type="entry name" value="CELL SHAPE-DETERMINING PROTEIN MREB"/>
    <property type="match status" value="1"/>
</dbReference>
<evidence type="ECO:0008006" key="3">
    <source>
        <dbReference type="Google" id="ProtNLM"/>
    </source>
</evidence>
<dbReference type="Gene3D" id="3.90.640.10">
    <property type="entry name" value="Actin, Chain A, domain 4"/>
    <property type="match status" value="1"/>
</dbReference>
<reference evidence="1 2" key="1">
    <citation type="journal article" date="2019" name="Microbiol. Resour. Announc.">
        <title>High-quality draft genome sequence of Fusarium oxysporum f. sp. cubense strain 160527, a causal agent of Panama disease.</title>
        <authorList>
            <person name="Asai S."/>
            <person name="Ayukawa Y."/>
            <person name="Gan P."/>
            <person name="Masuda S."/>
            <person name="Komatsu K."/>
            <person name="Shirasu K."/>
            <person name="Arie T."/>
        </authorList>
    </citation>
    <scope>NUCLEOTIDE SEQUENCE [LARGE SCALE GENOMIC DNA]</scope>
    <source>
        <strain evidence="1 2">160527</strain>
    </source>
</reference>
<dbReference type="Proteomes" id="UP000320707">
    <property type="component" value="Unassembled WGS sequence"/>
</dbReference>
<dbReference type="AlphaFoldDB" id="A0A559LQ07"/>
<evidence type="ECO:0000313" key="1">
    <source>
        <dbReference type="EMBL" id="TVY76979.1"/>
    </source>
</evidence>
<name>A0A559LQ07_FUSOC</name>
<evidence type="ECO:0000313" key="2">
    <source>
        <dbReference type="Proteomes" id="UP000320707"/>
    </source>
</evidence>
<sequence length="604" mass="67660">MAEDLVVGIDVGMSGTGVAYRRKGHAEVNILEWGIDMKDPKTPTRVFYNVHDQPPKLVGWGTEVPDDSVEHLKLHEWFKVDLGEVDGDNGQVKSLYRDFLTSLYGELSTKRFTPALLGGKNFEEAEVLFLFSVPAIWDPAVVRDFTQLVRDSGFERAGLHSVRVTMTEPQAVAAYEICVPNLDYQLKNGENVLIVDAGGGTTDFCLLKMDDTYEKPPQAMELAPPTACAIGSSYIDRGFEEMVVTYLQDKRDLLVRDIEDVAWDLRNSNRFRICKHEFNPDKFRDLTFNIPFKTSARDDSRDPPPPPSFVLTGVSESLGSLFDSQIDEINQHIRRFARAFETDSETNSENHLDYIVLTGGLGSSRYVLGKIEEFIGESQINFTAKTKVVMSAAPRLSVCMGLVYNAGRNPELFPRRFNRVSVGVASQSLTGAIKKTRLRDLIKRALLRFPKGEKPEGGVEWFLIKGGLVPDRVAVHEQTAYFSADLPSDKRIWELGILTSFENDIERLTLEDNCRVHSVLKVKLSHIGEPEQTGARDALSRLHLARKPKIQIKFDLRVEVGLATVEIQCTDKKMSICSEPISIETGQASESQPPICQHVVHELS</sequence>
<proteinExistence type="predicted"/>
<organism evidence="1 2">
    <name type="scientific">Fusarium oxysporum f. sp. cubense</name>
    <dbReference type="NCBI Taxonomy" id="61366"/>
    <lineage>
        <taxon>Eukaryota</taxon>
        <taxon>Fungi</taxon>
        <taxon>Dikarya</taxon>
        <taxon>Ascomycota</taxon>
        <taxon>Pezizomycotina</taxon>
        <taxon>Sordariomycetes</taxon>
        <taxon>Hypocreomycetidae</taxon>
        <taxon>Hypocreales</taxon>
        <taxon>Nectriaceae</taxon>
        <taxon>Fusarium</taxon>
        <taxon>Fusarium oxysporum species complex</taxon>
    </lineage>
</organism>
<gene>
    <name evidence="1" type="ORF">Focb16_v007754</name>
</gene>
<dbReference type="CDD" id="cd10170">
    <property type="entry name" value="ASKHA_NBD_HSP70"/>
    <property type="match status" value="1"/>
</dbReference>
<comment type="caution">
    <text evidence="1">The sequence shown here is derived from an EMBL/GenBank/DDBJ whole genome shotgun (WGS) entry which is preliminary data.</text>
</comment>
<dbReference type="SUPFAM" id="SSF53067">
    <property type="entry name" value="Actin-like ATPase domain"/>
    <property type="match status" value="2"/>
</dbReference>